<dbReference type="SUPFAM" id="SSF54427">
    <property type="entry name" value="NTF2-like"/>
    <property type="match status" value="1"/>
</dbReference>
<dbReference type="Pfam" id="PF04280">
    <property type="entry name" value="Tim44"/>
    <property type="match status" value="1"/>
</dbReference>
<dbReference type="InterPro" id="IPR032710">
    <property type="entry name" value="NTF2-like_dom_sf"/>
</dbReference>
<dbReference type="GeneID" id="113442938"/>
<dbReference type="InterPro" id="IPR051975">
    <property type="entry name" value="mtLSU_mL45"/>
</dbReference>
<dbReference type="Proteomes" id="UP000472273">
    <property type="component" value="Unplaced"/>
</dbReference>
<reference evidence="11" key="1">
    <citation type="submission" date="2025-08" db="UniProtKB">
        <authorList>
            <consortium name="Ensembl"/>
        </authorList>
    </citation>
    <scope>IDENTIFICATION</scope>
</reference>
<evidence type="ECO:0000256" key="5">
    <source>
        <dbReference type="ARBA" id="ARBA00023274"/>
    </source>
</evidence>
<comment type="similarity">
    <text evidence="6">Belongs to the mitochondrion-specific ribosomal protein mL45 family.</text>
</comment>
<dbReference type="GeneTree" id="ENSGT00390000012679"/>
<dbReference type="GO" id="GO:1990904">
    <property type="term" value="C:ribonucleoprotein complex"/>
    <property type="evidence" value="ECO:0007669"/>
    <property type="project" value="UniProtKB-KW"/>
</dbReference>
<keyword evidence="3" id="KW-0689">Ribosomal protein</keyword>
<dbReference type="Ensembl" id="ENSPTXT00000020735.1">
    <property type="protein sequence ID" value="ENSPTXP00000020120.1"/>
    <property type="gene ID" value="ENSPTXG00000013933.1"/>
</dbReference>
<keyword evidence="2" id="KW-0809">Transit peptide</keyword>
<keyword evidence="5" id="KW-0687">Ribonucleoprotein</keyword>
<evidence type="ECO:0000256" key="8">
    <source>
        <dbReference type="ARBA" id="ARBA00043031"/>
    </source>
</evidence>
<evidence type="ECO:0000256" key="2">
    <source>
        <dbReference type="ARBA" id="ARBA00022946"/>
    </source>
</evidence>
<dbReference type="SMART" id="SM00978">
    <property type="entry name" value="Tim44"/>
    <property type="match status" value="1"/>
</dbReference>
<keyword evidence="4" id="KW-0496">Mitochondrion</keyword>
<dbReference type="PANTHER" id="PTHR28554">
    <property type="entry name" value="39S RIBOSOMAL PROTEIN L45, MITOCHONDRIAL"/>
    <property type="match status" value="1"/>
</dbReference>
<comment type="function">
    <text evidence="9">Component of the mitochondrial large ribosomal subunit (mt-LSU). Within the mitochondrial ribosomes, required to direct the nascent polypeptide toward the tunnel exit and position the exit at a distance from the membrane surface.</text>
</comment>
<keyword evidence="12" id="KW-1185">Reference proteome</keyword>
<dbReference type="GO" id="GO:0005739">
    <property type="term" value="C:mitochondrion"/>
    <property type="evidence" value="ECO:0007669"/>
    <property type="project" value="UniProtKB-SubCell"/>
</dbReference>
<dbReference type="OMA" id="DWAPPKD"/>
<dbReference type="CTD" id="84311"/>
<evidence type="ECO:0000259" key="10">
    <source>
        <dbReference type="SMART" id="SM00978"/>
    </source>
</evidence>
<gene>
    <name evidence="11" type="primary">MRPL45</name>
</gene>
<dbReference type="RefSeq" id="XP_026566609.1">
    <property type="nucleotide sequence ID" value="XM_026710824.1"/>
</dbReference>
<evidence type="ECO:0000256" key="4">
    <source>
        <dbReference type="ARBA" id="ARBA00023128"/>
    </source>
</evidence>
<dbReference type="FunFam" id="3.10.450.240:FF:000003">
    <property type="entry name" value="39S ribosomal protein L45, mitochondrial"/>
    <property type="match status" value="1"/>
</dbReference>
<proteinExistence type="inferred from homology"/>
<dbReference type="AlphaFoldDB" id="A0A670Z8I4"/>
<evidence type="ECO:0000256" key="3">
    <source>
        <dbReference type="ARBA" id="ARBA00022980"/>
    </source>
</evidence>
<organism evidence="11 12">
    <name type="scientific">Pseudonaja textilis</name>
    <name type="common">Eastern brown snake</name>
    <dbReference type="NCBI Taxonomy" id="8673"/>
    <lineage>
        <taxon>Eukaryota</taxon>
        <taxon>Metazoa</taxon>
        <taxon>Chordata</taxon>
        <taxon>Craniata</taxon>
        <taxon>Vertebrata</taxon>
        <taxon>Euteleostomi</taxon>
        <taxon>Lepidosauria</taxon>
        <taxon>Squamata</taxon>
        <taxon>Bifurcata</taxon>
        <taxon>Unidentata</taxon>
        <taxon>Episquamata</taxon>
        <taxon>Toxicofera</taxon>
        <taxon>Serpentes</taxon>
        <taxon>Colubroidea</taxon>
        <taxon>Elapidae</taxon>
        <taxon>Hydrophiinae</taxon>
        <taxon>Pseudonaja</taxon>
    </lineage>
</organism>
<comment type="subcellular location">
    <subcellularLocation>
        <location evidence="1">Mitochondrion</location>
    </subcellularLocation>
</comment>
<evidence type="ECO:0000313" key="12">
    <source>
        <dbReference type="Proteomes" id="UP000472273"/>
    </source>
</evidence>
<evidence type="ECO:0000256" key="1">
    <source>
        <dbReference type="ARBA" id="ARBA00004173"/>
    </source>
</evidence>
<reference evidence="11" key="2">
    <citation type="submission" date="2025-09" db="UniProtKB">
        <authorList>
            <consortium name="Ensembl"/>
        </authorList>
    </citation>
    <scope>IDENTIFICATION</scope>
</reference>
<dbReference type="GO" id="GO:0005840">
    <property type="term" value="C:ribosome"/>
    <property type="evidence" value="ECO:0007669"/>
    <property type="project" value="UniProtKB-KW"/>
</dbReference>
<dbReference type="KEGG" id="ptex:113442938"/>
<evidence type="ECO:0000256" key="7">
    <source>
        <dbReference type="ARBA" id="ARBA00039448"/>
    </source>
</evidence>
<dbReference type="InterPro" id="IPR007379">
    <property type="entry name" value="Tim44-like_dom"/>
</dbReference>
<name>A0A670Z8I4_PSETE</name>
<dbReference type="Gene3D" id="3.10.450.240">
    <property type="match status" value="1"/>
</dbReference>
<dbReference type="PANTHER" id="PTHR28554:SF1">
    <property type="entry name" value="LARGE RIBOSOMAL SUBUNIT PROTEIN ML45"/>
    <property type="match status" value="1"/>
</dbReference>
<accession>A0A670Z8I4</accession>
<evidence type="ECO:0000313" key="11">
    <source>
        <dbReference type="Ensembl" id="ENSPTXP00000020120.1"/>
    </source>
</evidence>
<feature type="domain" description="Tim44-like" evidence="10">
    <location>
        <begin position="141"/>
        <end position="289"/>
    </location>
</feature>
<evidence type="ECO:0000256" key="6">
    <source>
        <dbReference type="ARBA" id="ARBA00038073"/>
    </source>
</evidence>
<protein>
    <recommendedName>
        <fullName evidence="7">Large ribosomal subunit protein mL45</fullName>
    </recommendedName>
    <alternativeName>
        <fullName evidence="8">39S ribosomal protein L45, mitochondrial</fullName>
    </alternativeName>
</protein>
<evidence type="ECO:0000256" key="9">
    <source>
        <dbReference type="ARBA" id="ARBA00045355"/>
    </source>
</evidence>
<sequence length="315" mass="36134">MFRDRLRLSGIPSHSISLLHPVVQSGARNMAAFARLNIAKGVTCLLNVARFAPSCLVIPVRTKKRLKVPPRSYDPLEQQQKQLKAAGLMIPEEKLSQYITITCTRGIFDPYIPAEGDARMSMLSKEGLLQRTEKLKQTAKSYTAIRKIRESDPDFRVKTFGEKAQEIFIEAHNNLANFNEEKLHTLVTEHCYPEMVQGNEYKTIRWSFLESLEPPRVVHVRCPTLLNEDLLYGQVTVRIHIRQILAIYDQFGRLMYGSEQIPKDVLEYVVFERHLLHRTGQWRLHDKIVPSWAPPKDPLIKTVMIPGPTLTPSEA</sequence>
<dbReference type="OrthoDB" id="19619at2759"/>